<dbReference type="EMBL" id="KX699379">
    <property type="protein sequence ID" value="APD73335.1"/>
    <property type="molecule type" value="Genomic_DNA"/>
</dbReference>
<organism evidence="13">
    <name type="scientific">Trypanosoma brucei</name>
    <dbReference type="NCBI Taxonomy" id="5691"/>
    <lineage>
        <taxon>Eukaryota</taxon>
        <taxon>Discoba</taxon>
        <taxon>Euglenozoa</taxon>
        <taxon>Kinetoplastea</taxon>
        <taxon>Metakinetoplastina</taxon>
        <taxon>Trypanosomatida</taxon>
        <taxon>Trypanosomatidae</taxon>
        <taxon>Trypanosoma</taxon>
    </lineage>
</organism>
<dbReference type="VEuPathDB" id="TriTrypDB:Tb427_000419700"/>
<evidence type="ECO:0000256" key="1">
    <source>
        <dbReference type="ARBA" id="ARBA00002523"/>
    </source>
</evidence>
<keyword evidence="4" id="KW-0336">GPI-anchor</keyword>
<name>A0A1J0R661_9TRYP</name>
<accession>A0A1J0R661</accession>
<keyword evidence="5 10" id="KW-0732">Signal</keyword>
<comment type="function">
    <text evidence="1">VSG forms a coat on the surface of the parasite. The trypanosome evades the immune response of the host by expressing a series of antigenically distinct VSGs from an estimated 1000 VSG genes.</text>
</comment>
<feature type="region of interest" description="Disordered" evidence="9">
    <location>
        <begin position="436"/>
        <end position="491"/>
    </location>
</feature>
<keyword evidence="6" id="KW-0472">Membrane</keyword>
<evidence type="ECO:0000256" key="8">
    <source>
        <dbReference type="ARBA" id="ARBA00023288"/>
    </source>
</evidence>
<evidence type="ECO:0000256" key="9">
    <source>
        <dbReference type="SAM" id="MobiDB-lite"/>
    </source>
</evidence>
<evidence type="ECO:0000256" key="5">
    <source>
        <dbReference type="ARBA" id="ARBA00022729"/>
    </source>
</evidence>
<evidence type="ECO:0000313" key="13">
    <source>
        <dbReference type="EMBL" id="APD73335.1"/>
    </source>
</evidence>
<feature type="compositionally biased region" description="Basic and acidic residues" evidence="9">
    <location>
        <begin position="436"/>
        <end position="452"/>
    </location>
</feature>
<dbReference type="Pfam" id="PF13206">
    <property type="entry name" value="VSG_B"/>
    <property type="match status" value="1"/>
</dbReference>
<feature type="signal peptide" evidence="10">
    <location>
        <begin position="1"/>
        <end position="17"/>
    </location>
</feature>
<feature type="compositionally biased region" description="Basic and acidic residues" evidence="9">
    <location>
        <begin position="461"/>
        <end position="475"/>
    </location>
</feature>
<feature type="compositionally biased region" description="Polar residues" evidence="9">
    <location>
        <begin position="377"/>
        <end position="388"/>
    </location>
</feature>
<evidence type="ECO:0000256" key="2">
    <source>
        <dbReference type="ARBA" id="ARBA00004609"/>
    </source>
</evidence>
<dbReference type="Pfam" id="PF10659">
    <property type="entry name" value="Trypan_glycop_C"/>
    <property type="match status" value="1"/>
</dbReference>
<evidence type="ECO:0000256" key="7">
    <source>
        <dbReference type="ARBA" id="ARBA00023180"/>
    </source>
</evidence>
<keyword evidence="8" id="KW-0449">Lipoprotein</keyword>
<feature type="region of interest" description="Disordered" evidence="9">
    <location>
        <begin position="377"/>
        <end position="398"/>
    </location>
</feature>
<protein>
    <submittedName>
        <fullName evidence="13">Variant surface glycoprotein 1125.1068</fullName>
    </submittedName>
</protein>
<evidence type="ECO:0000259" key="12">
    <source>
        <dbReference type="Pfam" id="PF13206"/>
    </source>
</evidence>
<keyword evidence="7" id="KW-0325">Glycoprotein</keyword>
<feature type="chain" id="PRO_5009615313" evidence="10">
    <location>
        <begin position="18"/>
        <end position="491"/>
    </location>
</feature>
<dbReference type="GO" id="GO:0005886">
    <property type="term" value="C:plasma membrane"/>
    <property type="evidence" value="ECO:0007669"/>
    <property type="project" value="UniProtKB-SubCell"/>
</dbReference>
<feature type="compositionally biased region" description="Basic and acidic residues" evidence="9">
    <location>
        <begin position="389"/>
        <end position="398"/>
    </location>
</feature>
<reference evidence="13" key="1">
    <citation type="submission" date="2016-08" db="EMBL/GenBank/DDBJ databases">
        <title>VSG repertoire of Trypanosoma brucei EATRO 1125.</title>
        <authorList>
            <person name="Cross G.A."/>
        </authorList>
    </citation>
    <scope>NUCLEOTIDE SEQUENCE</scope>
    <source>
        <strain evidence="13">EATRO 1125</strain>
    </source>
</reference>
<feature type="domain" description="Trypanosome variant surface glycoprotein C-terminal" evidence="11">
    <location>
        <begin position="402"/>
        <end position="485"/>
    </location>
</feature>
<keyword evidence="3" id="KW-1003">Cell membrane</keyword>
<dbReference type="InterPro" id="IPR019609">
    <property type="entry name" value="Variant_surf_glycoprt_trypan_C"/>
</dbReference>
<sequence length="491" mass="51666">MLASLIIPLLFASAVNAAAPDEGSNSGDFAALCEVINLARNSPDQITTPEPADDILKAAALINITLNSPGTLDLITKTEDKATAIKDNTSPLGKACISVGQEICLTAANRYATHKDSELYKQWFKLRNSEQSKRLVRHLAEQIRTTHELLKRQVAEADTAAAQADLKTALGPQPDGKAELKLSGTSDNRAQLCGANAATTKGTVAGKNLATGAICLCGIDASQTQTKVCSKAVTVTGANLADGQTDVNQQWQKIAAACEAQASGNPTTAATIRAALTNFRHKIAIGKGTDSKLTNVLGSVTGDGSAGCTGSKDDTKGTCVFYGASKTDHGLASIAWAAKMATAANKLETAQKAADEAFRLHTHLITLNNSLTAAVFTPETQNQNQPKPDTNKKTTETNKKGCEAIQNKNDCKSNGNCKWTKETEEAGKYCELNETKAEKQTTEAGAGEKKDGPATTGCAKHGTDKAACENDKTGDKQNCAWRKGKDNEPDL</sequence>
<evidence type="ECO:0000256" key="10">
    <source>
        <dbReference type="SAM" id="SignalP"/>
    </source>
</evidence>
<proteinExistence type="predicted"/>
<comment type="subcellular location">
    <subcellularLocation>
        <location evidence="2">Cell membrane</location>
        <topology evidence="2">Lipid-anchor</topology>
        <topology evidence="2">GPI-anchor</topology>
    </subcellularLocation>
</comment>
<evidence type="ECO:0000256" key="4">
    <source>
        <dbReference type="ARBA" id="ARBA00022622"/>
    </source>
</evidence>
<dbReference type="AlphaFoldDB" id="A0A1J0R661"/>
<dbReference type="GO" id="GO:0098552">
    <property type="term" value="C:side of membrane"/>
    <property type="evidence" value="ECO:0007669"/>
    <property type="project" value="UniProtKB-KW"/>
</dbReference>
<dbReference type="VEuPathDB" id="TriTrypDB:Tb11.v5.0926"/>
<evidence type="ECO:0000259" key="11">
    <source>
        <dbReference type="Pfam" id="PF10659"/>
    </source>
</evidence>
<feature type="domain" description="Trypanosome variant surface glycoprotein B-type N-terminal" evidence="12">
    <location>
        <begin position="11"/>
        <end position="364"/>
    </location>
</feature>
<evidence type="ECO:0000256" key="6">
    <source>
        <dbReference type="ARBA" id="ARBA00023136"/>
    </source>
</evidence>
<evidence type="ECO:0000256" key="3">
    <source>
        <dbReference type="ARBA" id="ARBA00022475"/>
    </source>
</evidence>
<dbReference type="InterPro" id="IPR025932">
    <property type="entry name" value="Trypano_VSG_B_N_dom"/>
</dbReference>